<gene>
    <name evidence="2" type="ORF">H0H81_003310</name>
</gene>
<sequence length="153" mass="17302">MRVTIENISAWVLIEGVEQHQHAIEYSPERKVATCWIASEAGKANGIVPIERKHGTAPAPGDTVMDLTLEDDEEGDTAEAERIKALKEELAVLERKQQKCQKRVKLEPKIEVKEEPGQLRQGGLRQLDVVIDLTLWCVCFDHRAWILLIGTWP</sequence>
<evidence type="ECO:0000313" key="3">
    <source>
        <dbReference type="Proteomes" id="UP000717328"/>
    </source>
</evidence>
<feature type="coiled-coil region" evidence="1">
    <location>
        <begin position="76"/>
        <end position="103"/>
    </location>
</feature>
<evidence type="ECO:0000256" key="1">
    <source>
        <dbReference type="SAM" id="Coils"/>
    </source>
</evidence>
<keyword evidence="3" id="KW-1185">Reference proteome</keyword>
<dbReference type="AlphaFoldDB" id="A0A9P7GFE2"/>
<evidence type="ECO:0000313" key="2">
    <source>
        <dbReference type="EMBL" id="KAG5649524.1"/>
    </source>
</evidence>
<proteinExistence type="predicted"/>
<dbReference type="Proteomes" id="UP000717328">
    <property type="component" value="Unassembled WGS sequence"/>
</dbReference>
<comment type="caution">
    <text evidence="2">The sequence shown here is derived from an EMBL/GenBank/DDBJ whole genome shotgun (WGS) entry which is preliminary data.</text>
</comment>
<reference evidence="2" key="2">
    <citation type="submission" date="2021-10" db="EMBL/GenBank/DDBJ databases">
        <title>Phylogenomics reveals ancestral predisposition of the termite-cultivated fungus Termitomyces towards a domesticated lifestyle.</title>
        <authorList>
            <person name="Auxier B."/>
            <person name="Grum-Grzhimaylo A."/>
            <person name="Cardenas M.E."/>
            <person name="Lodge J.D."/>
            <person name="Laessoe T."/>
            <person name="Pedersen O."/>
            <person name="Smith M.E."/>
            <person name="Kuyper T.W."/>
            <person name="Franco-Molano E.A."/>
            <person name="Baroni T.J."/>
            <person name="Aanen D.K."/>
        </authorList>
    </citation>
    <scope>NUCLEOTIDE SEQUENCE</scope>
    <source>
        <strain evidence="2">D49</strain>
    </source>
</reference>
<dbReference type="EMBL" id="JABCKI010000911">
    <property type="protein sequence ID" value="KAG5649524.1"/>
    <property type="molecule type" value="Genomic_DNA"/>
</dbReference>
<organism evidence="2 3">
    <name type="scientific">Sphagnurus paluster</name>
    <dbReference type="NCBI Taxonomy" id="117069"/>
    <lineage>
        <taxon>Eukaryota</taxon>
        <taxon>Fungi</taxon>
        <taxon>Dikarya</taxon>
        <taxon>Basidiomycota</taxon>
        <taxon>Agaricomycotina</taxon>
        <taxon>Agaricomycetes</taxon>
        <taxon>Agaricomycetidae</taxon>
        <taxon>Agaricales</taxon>
        <taxon>Tricholomatineae</taxon>
        <taxon>Lyophyllaceae</taxon>
        <taxon>Sphagnurus</taxon>
    </lineage>
</organism>
<name>A0A9P7GFE2_9AGAR</name>
<accession>A0A9P7GFE2</accession>
<protein>
    <submittedName>
        <fullName evidence="2">Uncharacterized protein</fullName>
    </submittedName>
</protein>
<dbReference type="OrthoDB" id="3364132at2759"/>
<keyword evidence="1" id="KW-0175">Coiled coil</keyword>
<reference evidence="2" key="1">
    <citation type="submission" date="2021-02" db="EMBL/GenBank/DDBJ databases">
        <authorList>
            <person name="Nieuwenhuis M."/>
            <person name="Van De Peppel L.J.J."/>
        </authorList>
    </citation>
    <scope>NUCLEOTIDE SEQUENCE</scope>
    <source>
        <strain evidence="2">D49</strain>
    </source>
</reference>